<reference evidence="1" key="2">
    <citation type="submission" date="2012-06" db="EMBL/GenBank/DDBJ databases">
        <title>Annotation of the Genome Sequence of Fusarium oxysporum Fo47.</title>
        <authorList>
            <consortium name="The Broad Institute Genomics Platform"/>
            <person name="Ma L.-J."/>
            <person name="Corby-Kistler H."/>
            <person name="Broz K."/>
            <person name="Gale L.R."/>
            <person name="Jonkers W."/>
            <person name="O'Donnell K."/>
            <person name="Ploetz R."/>
            <person name="Steinberg C."/>
            <person name="Schwartz D.C."/>
            <person name="VanEtten H."/>
            <person name="Zhou S."/>
            <person name="Young S.K."/>
            <person name="Zeng Q."/>
            <person name="Gargeya S."/>
            <person name="Fitzgerald M."/>
            <person name="Abouelleil A."/>
            <person name="Alvarado L."/>
            <person name="Chapman S.B."/>
            <person name="Gainer-Dewar J."/>
            <person name="Goldberg J."/>
            <person name="Griggs A."/>
            <person name="Gujja S."/>
            <person name="Hansen M."/>
            <person name="Howarth C."/>
            <person name="Imamovic A."/>
            <person name="Ireland A."/>
            <person name="Larimer J."/>
            <person name="McCowan C."/>
            <person name="Murphy C."/>
            <person name="Pearson M."/>
            <person name="Poon T.W."/>
            <person name="Priest M."/>
            <person name="Roberts A."/>
            <person name="Saif S."/>
            <person name="Shea T."/>
            <person name="Sykes S."/>
            <person name="Wortman J."/>
            <person name="Nusbaum C."/>
            <person name="Birren B."/>
        </authorList>
    </citation>
    <scope>NUCLEOTIDE SEQUENCE</scope>
    <source>
        <strain evidence="1">Fo47</strain>
    </source>
</reference>
<dbReference type="EMBL" id="JH717908">
    <property type="protein sequence ID" value="EWZ31159.1"/>
    <property type="molecule type" value="Genomic_DNA"/>
</dbReference>
<name>W9JKY5_FUSOX</name>
<dbReference type="Proteomes" id="UP000030766">
    <property type="component" value="Unassembled WGS sequence"/>
</dbReference>
<reference evidence="1" key="1">
    <citation type="submission" date="2011-06" db="EMBL/GenBank/DDBJ databases">
        <title>The Genome Sequence of Fusarium oxysporum Fo47.</title>
        <authorList>
            <consortium name="The Broad Institute Genome Sequencing Platform"/>
            <person name="Ma L.-J."/>
            <person name="Gale L.R."/>
            <person name="Schwartz D.C."/>
            <person name="Zhou S."/>
            <person name="Corby-Kistler H."/>
            <person name="Young S.K."/>
            <person name="Zeng Q."/>
            <person name="Gargeya S."/>
            <person name="Fitzgerald M."/>
            <person name="Haas B."/>
            <person name="Abouelleil A."/>
            <person name="Alvarado L."/>
            <person name="Arachchi H.M."/>
            <person name="Berlin A."/>
            <person name="Brown A."/>
            <person name="Chapman S.B."/>
            <person name="Chen Z."/>
            <person name="Dunbar C."/>
            <person name="Freedman E."/>
            <person name="Gearin G."/>
            <person name="Gellesch M."/>
            <person name="Goldberg J."/>
            <person name="Griggs A."/>
            <person name="Gujja S."/>
            <person name="Heiman D."/>
            <person name="Howarth C."/>
            <person name="Larson L."/>
            <person name="Lui A."/>
            <person name="MacDonald P.J.P."/>
            <person name="Mehta T."/>
            <person name="Montmayeur A."/>
            <person name="Murphy C."/>
            <person name="Neiman D."/>
            <person name="Pearson M."/>
            <person name="Priest M."/>
            <person name="Roberts A."/>
            <person name="Saif S."/>
            <person name="Shea T."/>
            <person name="Shenoy N."/>
            <person name="Sisk P."/>
            <person name="Stolte C."/>
            <person name="Sykes S."/>
            <person name="Wortman J."/>
            <person name="Nusbaum C."/>
            <person name="Birren B."/>
        </authorList>
    </citation>
    <scope>NUCLEOTIDE SEQUENCE [LARGE SCALE GENOMIC DNA]</scope>
    <source>
        <strain evidence="1">Fo47</strain>
    </source>
</reference>
<dbReference type="HOGENOM" id="CLU_1124586_0_0_1"/>
<sequence>MTLIVLKTYARFYNHDGPCISISKSLIVKKGPFVHLTEAATMQFVAANTSIPLCSAFEELLSQRPGKLSAADLSDIFAQLRRIFQVLRALVPPDEVGVQSCLGGSLRDSRIPRSRPRFGPFKTIQDFHRWLREDLEPDNHPDRFKGQFWKEIKEMVIKQDACGHSRCSRMETLTLLTSWCGATKSLVSLIGSLLGGIRVTGSIPRHGMEIVFGRAGKSYLRSSWMHILQSWRWRRQGKDGGVIFEYK</sequence>
<proteinExistence type="predicted"/>
<protein>
    <submittedName>
        <fullName evidence="1">Uncharacterized protein</fullName>
    </submittedName>
</protein>
<dbReference type="AlphaFoldDB" id="W9JKY5"/>
<gene>
    <name evidence="1" type="ORF">FOZG_15568</name>
</gene>
<evidence type="ECO:0000313" key="1">
    <source>
        <dbReference type="EMBL" id="EWZ31159.1"/>
    </source>
</evidence>
<dbReference type="VEuPathDB" id="FungiDB:FOZG_15568"/>
<accession>W9JKY5</accession>
<organism evidence="1">
    <name type="scientific">Fusarium oxysporum Fo47</name>
    <dbReference type="NCBI Taxonomy" id="660027"/>
    <lineage>
        <taxon>Eukaryota</taxon>
        <taxon>Fungi</taxon>
        <taxon>Dikarya</taxon>
        <taxon>Ascomycota</taxon>
        <taxon>Pezizomycotina</taxon>
        <taxon>Sordariomycetes</taxon>
        <taxon>Hypocreomycetidae</taxon>
        <taxon>Hypocreales</taxon>
        <taxon>Nectriaceae</taxon>
        <taxon>Fusarium</taxon>
        <taxon>Fusarium oxysporum species complex</taxon>
    </lineage>
</organism>